<evidence type="ECO:0000313" key="3">
    <source>
        <dbReference type="Proteomes" id="UP000694580"/>
    </source>
</evidence>
<feature type="region of interest" description="Disordered" evidence="1">
    <location>
        <begin position="361"/>
        <end position="380"/>
    </location>
</feature>
<reference evidence="2" key="2">
    <citation type="submission" date="2025-08" db="UniProtKB">
        <authorList>
            <consortium name="Ensembl"/>
        </authorList>
    </citation>
    <scope>IDENTIFICATION</scope>
</reference>
<feature type="compositionally biased region" description="Polar residues" evidence="1">
    <location>
        <begin position="363"/>
        <end position="375"/>
    </location>
</feature>
<proteinExistence type="predicted"/>
<dbReference type="GO" id="GO:0030336">
    <property type="term" value="P:negative regulation of cell migration"/>
    <property type="evidence" value="ECO:0007669"/>
    <property type="project" value="InterPro"/>
</dbReference>
<dbReference type="AlphaFoldDB" id="A0AAY4C9E1"/>
<sequence>MAEEDTAACGATVLEPMSSATRGFTAAADMSAFERLASLREQNRDLLKRLRQQAEHLKTLCDPESAVTAGHRARCALSNVKSKEKSRSGTAEAERPDEGWNTSVTCRKVSFQQTLSHPGENSFSNLLKDQGNNRLTGLDGSAENTNPEPAPNTQDSFQHMETGRVVFQSAEREQSFERQRVPPLLGYDWIAGILDVEPVTEHSEQFFNELQTFRRLNREECLQSQSLSPSAATDGAPLSCTLGDPEPRRISDNHQCTFCYRINSRLYATPLESQAACPVCKMPKSKHPHTESEPALIRVSIPRAILQPAHHYRSHRRSSFDPSDSLSLPSHCLSGCSNPLPNTISKMSSLDLRSSVGAGASTGAFSSHSQSTLDVSDSMFPGRGGTDELLNMSRLTRFHFRHQRQNCF</sequence>
<dbReference type="Pfam" id="PF15734">
    <property type="entry name" value="MIIP"/>
    <property type="match status" value="1"/>
</dbReference>
<dbReference type="Proteomes" id="UP000694580">
    <property type="component" value="Chromosome 12"/>
</dbReference>
<organism evidence="2 3">
    <name type="scientific">Denticeps clupeoides</name>
    <name type="common">denticle herring</name>
    <dbReference type="NCBI Taxonomy" id="299321"/>
    <lineage>
        <taxon>Eukaryota</taxon>
        <taxon>Metazoa</taxon>
        <taxon>Chordata</taxon>
        <taxon>Craniata</taxon>
        <taxon>Vertebrata</taxon>
        <taxon>Euteleostomi</taxon>
        <taxon>Actinopterygii</taxon>
        <taxon>Neopterygii</taxon>
        <taxon>Teleostei</taxon>
        <taxon>Clupei</taxon>
        <taxon>Clupeiformes</taxon>
        <taxon>Denticipitoidei</taxon>
        <taxon>Denticipitidae</taxon>
        <taxon>Denticeps</taxon>
    </lineage>
</organism>
<dbReference type="GeneID" id="114800833"/>
<protein>
    <recommendedName>
        <fullName evidence="4">Migration and invasion inhibitory protein</fullName>
    </recommendedName>
</protein>
<evidence type="ECO:0008006" key="4">
    <source>
        <dbReference type="Google" id="ProtNLM"/>
    </source>
</evidence>
<dbReference type="Ensembl" id="ENSDCDT00010036787.1">
    <property type="protein sequence ID" value="ENSDCDP00010029672.1"/>
    <property type="gene ID" value="ENSDCDG00010018957.1"/>
</dbReference>
<reference evidence="2 3" key="1">
    <citation type="submission" date="2020-06" db="EMBL/GenBank/DDBJ databases">
        <authorList>
            <consortium name="Wellcome Sanger Institute Data Sharing"/>
        </authorList>
    </citation>
    <scope>NUCLEOTIDE SEQUENCE [LARGE SCALE GENOMIC DNA]</scope>
</reference>
<feature type="region of interest" description="Disordered" evidence="1">
    <location>
        <begin position="79"/>
        <end position="100"/>
    </location>
</feature>
<feature type="compositionally biased region" description="Basic and acidic residues" evidence="1">
    <location>
        <begin position="81"/>
        <end position="98"/>
    </location>
</feature>
<keyword evidence="3" id="KW-1185">Reference proteome</keyword>
<feature type="region of interest" description="Disordered" evidence="1">
    <location>
        <begin position="115"/>
        <end position="157"/>
    </location>
</feature>
<feature type="compositionally biased region" description="Polar residues" evidence="1">
    <location>
        <begin position="115"/>
        <end position="135"/>
    </location>
</feature>
<dbReference type="GeneTree" id="ENSGT00390000003768"/>
<evidence type="ECO:0000313" key="2">
    <source>
        <dbReference type="Ensembl" id="ENSDCDP00010029672.1"/>
    </source>
</evidence>
<feature type="region of interest" description="Disordered" evidence="1">
    <location>
        <begin position="225"/>
        <end position="246"/>
    </location>
</feature>
<dbReference type="InterPro" id="IPR031466">
    <property type="entry name" value="MIIP"/>
</dbReference>
<dbReference type="RefSeq" id="XP_028854482.1">
    <property type="nucleotide sequence ID" value="XM_028998649.1"/>
</dbReference>
<feature type="compositionally biased region" description="Polar residues" evidence="1">
    <location>
        <begin position="142"/>
        <end position="157"/>
    </location>
</feature>
<accession>A0AAY4C9E1</accession>
<name>A0AAY4C9E1_9TELE</name>
<evidence type="ECO:0000256" key="1">
    <source>
        <dbReference type="SAM" id="MobiDB-lite"/>
    </source>
</evidence>
<dbReference type="PANTHER" id="PTHR34831">
    <property type="entry name" value="MIGRATION AND INVASION-INHIBITORY PROTEIN"/>
    <property type="match status" value="1"/>
</dbReference>
<gene>
    <name evidence="2" type="primary">MIIP</name>
</gene>
<dbReference type="PANTHER" id="PTHR34831:SF1">
    <property type="entry name" value="MIGRATION AND INVASION-INHIBITORY PROTEIN"/>
    <property type="match status" value="1"/>
</dbReference>
<reference evidence="2" key="3">
    <citation type="submission" date="2025-09" db="UniProtKB">
        <authorList>
            <consortium name="Ensembl"/>
        </authorList>
    </citation>
    <scope>IDENTIFICATION</scope>
</reference>
<dbReference type="GO" id="GO:0010972">
    <property type="term" value="P:negative regulation of G2/M transition of mitotic cell cycle"/>
    <property type="evidence" value="ECO:0007669"/>
    <property type="project" value="InterPro"/>
</dbReference>